<dbReference type="RefSeq" id="WP_012534114.1">
    <property type="nucleotide sequence ID" value="NC_011184.1"/>
</dbReference>
<keyword evidence="3" id="KW-0805">Transcription regulation</keyword>
<dbReference type="GO" id="GO:0003677">
    <property type="term" value="F:DNA binding"/>
    <property type="evidence" value="ECO:0007669"/>
    <property type="project" value="UniProtKB-KW"/>
</dbReference>
<accession>B5FF45</accession>
<dbReference type="InterPro" id="IPR019661">
    <property type="entry name" value="RepA2"/>
</dbReference>
<keyword evidence="2" id="KW-0615">Plasmid copy control</keyword>
<name>B5FF45_ALIFM</name>
<dbReference type="HOGENOM" id="CLU_282966_0_0_6"/>
<keyword evidence="1" id="KW-0678">Repressor</keyword>
<evidence type="ECO:0000256" key="2">
    <source>
        <dbReference type="ARBA" id="ARBA00022689"/>
    </source>
</evidence>
<evidence type="ECO:0000256" key="1">
    <source>
        <dbReference type="ARBA" id="ARBA00022491"/>
    </source>
</evidence>
<evidence type="ECO:0000256" key="6">
    <source>
        <dbReference type="ARBA" id="ARBA00031853"/>
    </source>
</evidence>
<keyword evidence="5" id="KW-0804">Transcription</keyword>
<dbReference type="KEGG" id="vfm:VFMJ11_1726"/>
<keyword evidence="4" id="KW-0238">DNA-binding</keyword>
<dbReference type="Proteomes" id="UP000001857">
    <property type="component" value="Chromosome I"/>
</dbReference>
<gene>
    <name evidence="7" type="ordered locus">VFMJ11_1726</name>
</gene>
<organism evidence="7 8">
    <name type="scientific">Aliivibrio fischeri (strain MJ11)</name>
    <name type="common">Vibrio fischeri</name>
    <dbReference type="NCBI Taxonomy" id="388396"/>
    <lineage>
        <taxon>Bacteria</taxon>
        <taxon>Pseudomonadati</taxon>
        <taxon>Pseudomonadota</taxon>
        <taxon>Gammaproteobacteria</taxon>
        <taxon>Vibrionales</taxon>
        <taxon>Vibrionaceae</taxon>
        <taxon>Aliivibrio</taxon>
    </lineage>
</organism>
<reference evidence="8" key="1">
    <citation type="submission" date="2008-08" db="EMBL/GenBank/DDBJ databases">
        <title>Complete sequence of Vibrio fischeri strain MJ11.</title>
        <authorList>
            <person name="Mandel M.J."/>
            <person name="Stabb E.V."/>
            <person name="Ruby E.G."/>
            <person name="Ferriera S."/>
            <person name="Johnson J."/>
            <person name="Kravitz S."/>
            <person name="Beeson K."/>
            <person name="Sutton G."/>
            <person name="Rogers Y.-H."/>
            <person name="Friedman R."/>
            <person name="Frazier M."/>
            <person name="Venter J.C."/>
        </authorList>
    </citation>
    <scope>NUCLEOTIDE SEQUENCE [LARGE SCALE GENOMIC DNA]</scope>
    <source>
        <strain evidence="8">MJ11</strain>
    </source>
</reference>
<evidence type="ECO:0000256" key="3">
    <source>
        <dbReference type="ARBA" id="ARBA00023015"/>
    </source>
</evidence>
<evidence type="ECO:0000313" key="8">
    <source>
        <dbReference type="Proteomes" id="UP000001857"/>
    </source>
</evidence>
<dbReference type="GO" id="GO:0006276">
    <property type="term" value="P:plasmid maintenance"/>
    <property type="evidence" value="ECO:0007669"/>
    <property type="project" value="UniProtKB-KW"/>
</dbReference>
<reference evidence="7 8" key="2">
    <citation type="journal article" date="2009" name="Nature">
        <title>A single regulatory gene is sufficient to alter bacterial host range.</title>
        <authorList>
            <person name="Mandel M.J."/>
            <person name="Wollenberg M.S."/>
            <person name="Stabb E.V."/>
            <person name="Visick K.L."/>
            <person name="Ruby E.G."/>
        </authorList>
    </citation>
    <scope>NUCLEOTIDE SEQUENCE [LARGE SCALE GENOMIC DNA]</scope>
    <source>
        <strain evidence="7 8">MJ11</strain>
    </source>
</reference>
<dbReference type="AlphaFoldDB" id="B5FF45"/>
<evidence type="ECO:0000256" key="4">
    <source>
        <dbReference type="ARBA" id="ARBA00023125"/>
    </source>
</evidence>
<evidence type="ECO:0000313" key="7">
    <source>
        <dbReference type="EMBL" id="ACH66982.1"/>
    </source>
</evidence>
<dbReference type="EMBL" id="CP001139">
    <property type="protein sequence ID" value="ACH66982.1"/>
    <property type="molecule type" value="Genomic_DNA"/>
</dbReference>
<evidence type="ECO:0000256" key="5">
    <source>
        <dbReference type="ARBA" id="ARBA00023163"/>
    </source>
</evidence>
<proteinExistence type="predicted"/>
<protein>
    <recommendedName>
        <fullName evidence="6">Protein CopB</fullName>
    </recommendedName>
</protein>
<dbReference type="Pfam" id="PF10723">
    <property type="entry name" value="RepB-RCR_reg"/>
    <property type="match status" value="1"/>
</dbReference>
<sequence>MLKDIRFIRSVKLILQVRNPNLNKREVLDRLSKVLHGLSSSDKKKMAKISCRYPIILQHLEPSTRKEILNSADGQFSKLGIEYNLFSLVEYFRQNYAVFDGFSSLKHELECSIAAGENKESLVLLDKFDQKFGKNLWSLDARLSLMSRYCSPQELADVIENSFSSESEKQVLSILFKKYTSTSIEAFLKNGFKDVMNEYRQNNGHAFIDLVSSFTLPPFHDDERNIDQIVFGCELLGNLDKYLVLKKAMLEYFYKDYKSQNHDIYLDFIYQIAEVCDDIFWKRLITHIEQKYELKTNSDKKEIIENYSNGDYRNSIDKCNELINKKVNDLSLLDIKAKSILHFYTKDVLDNVDDLEDIEKVSSDFEKLLITHFIFLYLDSATYNANIEVVENLSFKFNHLDLFKSLIPYCYVSYPCINRNKIKSSTYELYLSGFDITEKLYSYLKPNTGLIVNSVGDEYLKNLSESRRIRYEIQKSLDFDNINHIEVYSKIAELENFEDITIPEMESLKTSFYLKTKKYNELYTLISKSCIEKSSNCILYPLKHMVNILNEDFSYRSNLSSVICSYIYSLSNENQRELTSEVLEDYLSSRNVEKPSELLEGLQSLSEEEFYFFEKVCNTDLMSDLLCFTSSKELLLERIKIIQFLTSTSKVKNYRLLKEEKKIFSDLLSHNLASKHEKNKIYIDSEGIIKSQLKEYKFILENILVLSSLQDECIDLFYDEDEGISDEDRRENRKVFVFEQLYTKIIENYINNSNHGLVRSLSSEIRHGVLPNQIRSVLEALNLVTIVGVDGEYTKNQYWWDYNTQLANSDFVSYIDDCLKLFSKNIDALISEINSWPKVSINSEHNDSVFTFNTDIDSIKKFRMHIEPFIMNTIISGNDELPEDTVISILNECENYLWIEIEENFTKMKMRLNEKAKPKFLQYFKELKESVNKTNVNLAKLNSDIDSASLHVNEEINKIEKWFRRPDVDIDGEITLYNTILSSIECINNIHTPKKIDIDLSGLYQSQCASRISMRIALGLVRALVSIYQNCLKHGKQSSNTPIKIYNEVVEYERVILVISNEITNEKYEYVMESDYINKVNGFSLSAENEKLVNEGETGLYKIFRNIIDSSNNSKFSIDVDELHFYQKVLI</sequence>